<evidence type="ECO:0000256" key="1">
    <source>
        <dbReference type="SAM" id="SignalP"/>
    </source>
</evidence>
<gene>
    <name evidence="2" type="ORF">H4W80_007508</name>
</gene>
<accession>A0ABR9M8K9</accession>
<dbReference type="EMBL" id="JADBEK010000001">
    <property type="protein sequence ID" value="MBE1589250.1"/>
    <property type="molecule type" value="Genomic_DNA"/>
</dbReference>
<comment type="caution">
    <text evidence="2">The sequence shown here is derived from an EMBL/GenBank/DDBJ whole genome shotgun (WGS) entry which is preliminary data.</text>
</comment>
<keyword evidence="1" id="KW-0732">Signal</keyword>
<dbReference type="RefSeq" id="WP_192789317.1">
    <property type="nucleotide sequence ID" value="NZ_JADBEK010000001.1"/>
</dbReference>
<dbReference type="Proteomes" id="UP000633509">
    <property type="component" value="Unassembled WGS sequence"/>
</dbReference>
<evidence type="ECO:0000313" key="2">
    <source>
        <dbReference type="EMBL" id="MBE1589250.1"/>
    </source>
</evidence>
<dbReference type="PROSITE" id="PS51318">
    <property type="entry name" value="TAT"/>
    <property type="match status" value="1"/>
</dbReference>
<dbReference type="InterPro" id="IPR006311">
    <property type="entry name" value="TAT_signal"/>
</dbReference>
<feature type="chain" id="PRO_5045086510" evidence="1">
    <location>
        <begin position="27"/>
        <end position="507"/>
    </location>
</feature>
<name>A0ABR9M8K9_9ACTN</name>
<protein>
    <submittedName>
        <fullName evidence="2">Uncharacterized protein</fullName>
    </submittedName>
</protein>
<sequence>MLTRRQFGVGALSLGALAALPGTARAAAGYDYTTRETFDLFDKVFHESGNAGQPTDTNEAGGLGWGASYVMAAYIRMYEAYHATAYLDRLIHNADLVLANRDSERGVTDYRGLSLPAWRSIVYSAGGVSLLDASGQPLLEVRSALTNVNDAVATVRAGTSDGRFTLEVSNPVKSKVSTFTDLTMDPASPDYAVKRILDAYPSPTMVTAKDLRRSPAGAATPALGTFKLAAAPVIFSVHTGMITYPLASFVRIVRRDPRLLRNARYRAKAAEYLKACRDAAAVHDPEWVADGYYIWPKGMPVPYDGVEQPINQSVALGQTYAELAAATRDPFYRDRTRRLAATFARDLRTNDKDAYHWPYWPGFGKLYSGYTKADGVSEWTPSYGTPPKGGQQIEDLSHGGIDVEFAAAAHRFGLAFTDADMGRFARSYTKNMATTDNGVATTFLRVDGTGGLAAAGQYLQAPRYMPVAQWDPALFTHALAVYADHAVQSQYGSTLLSVAYLNWQANR</sequence>
<feature type="signal peptide" evidence="1">
    <location>
        <begin position="1"/>
        <end position="26"/>
    </location>
</feature>
<evidence type="ECO:0000313" key="3">
    <source>
        <dbReference type="Proteomes" id="UP000633509"/>
    </source>
</evidence>
<reference evidence="2 3" key="1">
    <citation type="submission" date="2020-10" db="EMBL/GenBank/DDBJ databases">
        <title>Sequencing the genomes of 1000 actinobacteria strains.</title>
        <authorList>
            <person name="Klenk H.-P."/>
        </authorList>
    </citation>
    <scope>NUCLEOTIDE SEQUENCE [LARGE SCALE GENOMIC DNA]</scope>
    <source>
        <strain evidence="2 3">DSM 43173</strain>
    </source>
</reference>
<keyword evidence="3" id="KW-1185">Reference proteome</keyword>
<organism evidence="2 3">
    <name type="scientific">Nonomuraea angiospora</name>
    <dbReference type="NCBI Taxonomy" id="46172"/>
    <lineage>
        <taxon>Bacteria</taxon>
        <taxon>Bacillati</taxon>
        <taxon>Actinomycetota</taxon>
        <taxon>Actinomycetes</taxon>
        <taxon>Streptosporangiales</taxon>
        <taxon>Streptosporangiaceae</taxon>
        <taxon>Nonomuraea</taxon>
    </lineage>
</organism>
<proteinExistence type="predicted"/>